<proteinExistence type="predicted"/>
<reference evidence="2" key="1">
    <citation type="journal article" date="2017" name="Plant J.">
        <title>The pomegranate (Punica granatum L.) genome and the genomics of punicalagin biosynthesis.</title>
        <authorList>
            <person name="Qin G."/>
            <person name="Xu C."/>
            <person name="Ming R."/>
            <person name="Tang H."/>
            <person name="Guyot R."/>
            <person name="Kramer E.M."/>
            <person name="Hu Y."/>
            <person name="Yi X."/>
            <person name="Qi Y."/>
            <person name="Xu X."/>
            <person name="Gao Z."/>
            <person name="Pan H."/>
            <person name="Jian J."/>
            <person name="Tian Y."/>
            <person name="Yue Z."/>
            <person name="Xu Y."/>
        </authorList>
    </citation>
    <scope>NUCLEOTIDE SEQUENCE [LARGE SCALE GENOMIC DNA]</scope>
    <source>
        <strain evidence="2">cv. Dabenzi</strain>
    </source>
</reference>
<comment type="caution">
    <text evidence="1">The sequence shown here is derived from an EMBL/GenBank/DDBJ whole genome shotgun (WGS) entry which is preliminary data.</text>
</comment>
<evidence type="ECO:0000313" key="2">
    <source>
        <dbReference type="Proteomes" id="UP000197138"/>
    </source>
</evidence>
<gene>
    <name evidence="1" type="ORF">CDL15_Pgr020118</name>
</gene>
<accession>A0A218VQL6</accession>
<dbReference type="EMBL" id="MTKT01006319">
    <property type="protein sequence ID" value="OWM62824.1"/>
    <property type="molecule type" value="Genomic_DNA"/>
</dbReference>
<protein>
    <submittedName>
        <fullName evidence="1">Uncharacterized protein</fullName>
    </submittedName>
</protein>
<organism evidence="1 2">
    <name type="scientific">Punica granatum</name>
    <name type="common">Pomegranate</name>
    <dbReference type="NCBI Taxonomy" id="22663"/>
    <lineage>
        <taxon>Eukaryota</taxon>
        <taxon>Viridiplantae</taxon>
        <taxon>Streptophyta</taxon>
        <taxon>Embryophyta</taxon>
        <taxon>Tracheophyta</taxon>
        <taxon>Spermatophyta</taxon>
        <taxon>Magnoliopsida</taxon>
        <taxon>eudicotyledons</taxon>
        <taxon>Gunneridae</taxon>
        <taxon>Pentapetalae</taxon>
        <taxon>rosids</taxon>
        <taxon>malvids</taxon>
        <taxon>Myrtales</taxon>
        <taxon>Lythraceae</taxon>
        <taxon>Punica</taxon>
    </lineage>
</organism>
<evidence type="ECO:0000313" key="1">
    <source>
        <dbReference type="EMBL" id="OWM62824.1"/>
    </source>
</evidence>
<sequence length="58" mass="6073">MPFKSLMASTTAGSRFISPHAMGAASLYGEMQLALIPKAPSSLAADRTRPSSPCFDTV</sequence>
<dbReference type="AlphaFoldDB" id="A0A218VQL6"/>
<dbReference type="Proteomes" id="UP000197138">
    <property type="component" value="Unassembled WGS sequence"/>
</dbReference>
<name>A0A218VQL6_PUNGR</name>